<sequence length="112" mass="11358">MDPVTQPTVPSAPVSALPDDVVLLDVREDDEWAAGHATGALHIPLAEVPARLAELGEGTVHVVCKSGGRSAQAVAWLNQNGVDAVNVEGGTTAWAQAGKPMEATGSAAPTVL</sequence>
<name>A0ABY6NYZ1_9NOCA</name>
<dbReference type="InterPro" id="IPR036873">
    <property type="entry name" value="Rhodanese-like_dom_sf"/>
</dbReference>
<dbReference type="PANTHER" id="PTHR43031">
    <property type="entry name" value="FAD-DEPENDENT OXIDOREDUCTASE"/>
    <property type="match status" value="1"/>
</dbReference>
<dbReference type="CDD" id="cd00158">
    <property type="entry name" value="RHOD"/>
    <property type="match status" value="1"/>
</dbReference>
<dbReference type="Proteomes" id="UP001164965">
    <property type="component" value="Chromosome"/>
</dbReference>
<evidence type="ECO:0000259" key="1">
    <source>
        <dbReference type="PROSITE" id="PS50206"/>
    </source>
</evidence>
<dbReference type="PANTHER" id="PTHR43031:SF1">
    <property type="entry name" value="PYRIDINE NUCLEOTIDE-DISULPHIDE OXIDOREDUCTASE"/>
    <property type="match status" value="1"/>
</dbReference>
<reference evidence="2" key="1">
    <citation type="submission" date="2022-10" db="EMBL/GenBank/DDBJ databases">
        <title>Rhodococcus sp.75.</title>
        <authorList>
            <person name="Sun M."/>
        </authorList>
    </citation>
    <scope>NUCLEOTIDE SEQUENCE</scope>
    <source>
        <strain evidence="2">75</strain>
    </source>
</reference>
<accession>A0ABY6NYZ1</accession>
<proteinExistence type="predicted"/>
<evidence type="ECO:0000313" key="3">
    <source>
        <dbReference type="Proteomes" id="UP001164965"/>
    </source>
</evidence>
<dbReference type="InterPro" id="IPR001763">
    <property type="entry name" value="Rhodanese-like_dom"/>
</dbReference>
<organism evidence="2 3">
    <name type="scientific">Rhodococcus antarcticus</name>
    <dbReference type="NCBI Taxonomy" id="2987751"/>
    <lineage>
        <taxon>Bacteria</taxon>
        <taxon>Bacillati</taxon>
        <taxon>Actinomycetota</taxon>
        <taxon>Actinomycetes</taxon>
        <taxon>Mycobacteriales</taxon>
        <taxon>Nocardiaceae</taxon>
        <taxon>Rhodococcus</taxon>
    </lineage>
</organism>
<dbReference type="InterPro" id="IPR050229">
    <property type="entry name" value="GlpE_sulfurtransferase"/>
</dbReference>
<dbReference type="SUPFAM" id="SSF52821">
    <property type="entry name" value="Rhodanese/Cell cycle control phosphatase"/>
    <property type="match status" value="1"/>
</dbReference>
<dbReference type="Gene3D" id="3.40.250.10">
    <property type="entry name" value="Rhodanese-like domain"/>
    <property type="match status" value="1"/>
</dbReference>
<protein>
    <submittedName>
        <fullName evidence="2">Rhodanese-like domain-containing protein</fullName>
    </submittedName>
</protein>
<dbReference type="EMBL" id="CP110615">
    <property type="protein sequence ID" value="UZJ24590.1"/>
    <property type="molecule type" value="Genomic_DNA"/>
</dbReference>
<dbReference type="RefSeq" id="WP_265382697.1">
    <property type="nucleotide sequence ID" value="NZ_CP110615.1"/>
</dbReference>
<gene>
    <name evidence="2" type="ORF">RHODO2019_15910</name>
</gene>
<dbReference type="PROSITE" id="PS50206">
    <property type="entry name" value="RHODANESE_3"/>
    <property type="match status" value="1"/>
</dbReference>
<keyword evidence="3" id="KW-1185">Reference proteome</keyword>
<feature type="domain" description="Rhodanese" evidence="1">
    <location>
        <begin position="17"/>
        <end position="103"/>
    </location>
</feature>
<evidence type="ECO:0000313" key="2">
    <source>
        <dbReference type="EMBL" id="UZJ24590.1"/>
    </source>
</evidence>
<dbReference type="SMART" id="SM00450">
    <property type="entry name" value="RHOD"/>
    <property type="match status" value="1"/>
</dbReference>
<dbReference type="Pfam" id="PF00581">
    <property type="entry name" value="Rhodanese"/>
    <property type="match status" value="1"/>
</dbReference>